<reference evidence="1" key="1">
    <citation type="submission" date="2022-06" db="EMBL/GenBank/DDBJ databases">
        <title>Uncovering the hologenomic basis of an extraordinary plant invasion.</title>
        <authorList>
            <person name="Bieker V.C."/>
            <person name="Martin M.D."/>
            <person name="Gilbert T."/>
            <person name="Hodgins K."/>
            <person name="Battlay P."/>
            <person name="Petersen B."/>
            <person name="Wilson J."/>
        </authorList>
    </citation>
    <scope>NUCLEOTIDE SEQUENCE</scope>
    <source>
        <strain evidence="1">AA19_3_7</strain>
        <tissue evidence="1">Leaf</tissue>
    </source>
</reference>
<accession>A0AAD5BME8</accession>
<dbReference type="Proteomes" id="UP001206925">
    <property type="component" value="Unassembled WGS sequence"/>
</dbReference>
<evidence type="ECO:0000313" key="1">
    <source>
        <dbReference type="EMBL" id="KAI7724958.1"/>
    </source>
</evidence>
<keyword evidence="2" id="KW-1185">Reference proteome</keyword>
<proteinExistence type="predicted"/>
<organism evidence="1 2">
    <name type="scientific">Ambrosia artemisiifolia</name>
    <name type="common">Common ragweed</name>
    <dbReference type="NCBI Taxonomy" id="4212"/>
    <lineage>
        <taxon>Eukaryota</taxon>
        <taxon>Viridiplantae</taxon>
        <taxon>Streptophyta</taxon>
        <taxon>Embryophyta</taxon>
        <taxon>Tracheophyta</taxon>
        <taxon>Spermatophyta</taxon>
        <taxon>Magnoliopsida</taxon>
        <taxon>eudicotyledons</taxon>
        <taxon>Gunneridae</taxon>
        <taxon>Pentapetalae</taxon>
        <taxon>asterids</taxon>
        <taxon>campanulids</taxon>
        <taxon>Asterales</taxon>
        <taxon>Asteraceae</taxon>
        <taxon>Asteroideae</taxon>
        <taxon>Heliantheae alliance</taxon>
        <taxon>Heliantheae</taxon>
        <taxon>Ambrosia</taxon>
    </lineage>
</organism>
<dbReference type="EMBL" id="JAMZMK010012115">
    <property type="protein sequence ID" value="KAI7724958.1"/>
    <property type="molecule type" value="Genomic_DNA"/>
</dbReference>
<protein>
    <submittedName>
        <fullName evidence="1">Uncharacterized protein</fullName>
    </submittedName>
</protein>
<feature type="non-terminal residue" evidence="1">
    <location>
        <position position="1"/>
    </location>
</feature>
<evidence type="ECO:0000313" key="2">
    <source>
        <dbReference type="Proteomes" id="UP001206925"/>
    </source>
</evidence>
<comment type="caution">
    <text evidence="1">The sequence shown here is derived from an EMBL/GenBank/DDBJ whole genome shotgun (WGS) entry which is preliminary data.</text>
</comment>
<sequence>IEVISISTDESTASKNFHDIIVDDHHDVEIVADYEHPFVHSTVHSNPVQDLQLEKQITERFRFPMTFGKSAKFEHEQQITLHFEDQIFLNATLRAESSGKGVRFAICSWKTCMAKLGLHEGWTYRLRYNKDEGILGFYIA</sequence>
<dbReference type="AlphaFoldDB" id="A0AAD5BME8"/>
<name>A0AAD5BME8_AMBAR</name>
<gene>
    <name evidence="1" type="ORF">M8C21_018877</name>
</gene>